<feature type="region of interest" description="Disordered" evidence="3">
    <location>
        <begin position="75"/>
        <end position="191"/>
    </location>
</feature>
<dbReference type="PRINTS" id="PR00313">
    <property type="entry name" value="CABNDNGRPT"/>
</dbReference>
<dbReference type="RefSeq" id="WP_184565339.1">
    <property type="nucleotide sequence ID" value="NZ_JACIEI010000005.1"/>
</dbReference>
<keyword evidence="2" id="KW-0964">Secreted</keyword>
<dbReference type="InterPro" id="IPR001343">
    <property type="entry name" value="Hemolysn_Ca-bd"/>
</dbReference>
<dbReference type="InterPro" id="IPR018511">
    <property type="entry name" value="Hemolysin-typ_Ca-bd_CS"/>
</dbReference>
<feature type="compositionally biased region" description="Acidic residues" evidence="3">
    <location>
        <begin position="178"/>
        <end position="189"/>
    </location>
</feature>
<dbReference type="InterPro" id="IPR050557">
    <property type="entry name" value="RTX_toxin/Mannuronan_C5-epim"/>
</dbReference>
<proteinExistence type="predicted"/>
<dbReference type="GO" id="GO:0005509">
    <property type="term" value="F:calcium ion binding"/>
    <property type="evidence" value="ECO:0007669"/>
    <property type="project" value="InterPro"/>
</dbReference>
<evidence type="ECO:0000313" key="4">
    <source>
        <dbReference type="EMBL" id="MBB3994367.1"/>
    </source>
</evidence>
<dbReference type="AlphaFoldDB" id="A0A7W6H0R8"/>
<dbReference type="GO" id="GO:0005576">
    <property type="term" value="C:extracellular region"/>
    <property type="evidence" value="ECO:0007669"/>
    <property type="project" value="UniProtKB-SubCell"/>
</dbReference>
<dbReference type="PROSITE" id="PS00330">
    <property type="entry name" value="HEMOLYSIN_CALCIUM"/>
    <property type="match status" value="2"/>
</dbReference>
<evidence type="ECO:0000313" key="5">
    <source>
        <dbReference type="Proteomes" id="UP000530268"/>
    </source>
</evidence>
<dbReference type="PANTHER" id="PTHR38340:SF1">
    <property type="entry name" value="S-LAYER PROTEIN"/>
    <property type="match status" value="1"/>
</dbReference>
<evidence type="ECO:0000256" key="3">
    <source>
        <dbReference type="SAM" id="MobiDB-lite"/>
    </source>
</evidence>
<keyword evidence="5" id="KW-1185">Reference proteome</keyword>
<dbReference type="Gene3D" id="2.150.10.10">
    <property type="entry name" value="Serralysin-like metalloprotease, C-terminal"/>
    <property type="match status" value="3"/>
</dbReference>
<dbReference type="PANTHER" id="PTHR38340">
    <property type="entry name" value="S-LAYER PROTEIN"/>
    <property type="match status" value="1"/>
</dbReference>
<dbReference type="Pfam" id="PF00353">
    <property type="entry name" value="HemolysinCabind"/>
    <property type="match status" value="4"/>
</dbReference>
<dbReference type="InterPro" id="IPR011049">
    <property type="entry name" value="Serralysin-like_metalloprot_C"/>
</dbReference>
<evidence type="ECO:0000256" key="1">
    <source>
        <dbReference type="ARBA" id="ARBA00004613"/>
    </source>
</evidence>
<dbReference type="SUPFAM" id="SSF51120">
    <property type="entry name" value="beta-Roll"/>
    <property type="match status" value="1"/>
</dbReference>
<reference evidence="4 5" key="1">
    <citation type="submission" date="2020-08" db="EMBL/GenBank/DDBJ databases">
        <title>Genomic Encyclopedia of Type Strains, Phase IV (KMG-IV): sequencing the most valuable type-strain genomes for metagenomic binning, comparative biology and taxonomic classification.</title>
        <authorList>
            <person name="Goeker M."/>
        </authorList>
    </citation>
    <scope>NUCLEOTIDE SEQUENCE [LARGE SCALE GENOMIC DNA]</scope>
    <source>
        <strain evidence="4 5">DSM 102234</strain>
    </source>
</reference>
<protein>
    <submittedName>
        <fullName evidence="4">Ca2+-binding RTX toxin-like protein</fullName>
    </submittedName>
</protein>
<sequence>MLWLAGLMGLMGVGAVSFVEPHSEEEEDTTEAQSVADATSLRWTGQETSQENAPVDNYDPRGGDDAALLGASSTTQPDQIILKEGTNGADTVAGTPEADHMRGRDGSDVLNGGNDNDALYGDGGDDTLNGDGGNDTLHGDHGGDALNGGADDDVLFGHSENDTLSGDAGDDYLQGSAGDDELAGGDGDDTLQGGLDNDTIVGGLGADLLFGGWGNDVLSGVVHNASAGDHDSGDFLNGGGGDDSILAGAGDIITAGSGADEIVLGDWITSGEAAQILDYAPEEDNIVLLWDDSAGDSAEPQISLSDDPDTTEQTLILMDGAVVAVVNGSDLELGDITLIPYSTATHLGLTA</sequence>
<evidence type="ECO:0000256" key="2">
    <source>
        <dbReference type="ARBA" id="ARBA00022525"/>
    </source>
</evidence>
<name>A0A7W6H0R8_9RHOB</name>
<organism evidence="4 5">
    <name type="scientific">Sulfitobacter undariae</name>
    <dbReference type="NCBI Taxonomy" id="1563671"/>
    <lineage>
        <taxon>Bacteria</taxon>
        <taxon>Pseudomonadati</taxon>
        <taxon>Pseudomonadota</taxon>
        <taxon>Alphaproteobacteria</taxon>
        <taxon>Rhodobacterales</taxon>
        <taxon>Roseobacteraceae</taxon>
        <taxon>Sulfitobacter</taxon>
    </lineage>
</organism>
<comment type="caution">
    <text evidence="4">The sequence shown here is derived from an EMBL/GenBank/DDBJ whole genome shotgun (WGS) entry which is preliminary data.</text>
</comment>
<dbReference type="EMBL" id="JACIEI010000005">
    <property type="protein sequence ID" value="MBB3994367.1"/>
    <property type="molecule type" value="Genomic_DNA"/>
</dbReference>
<comment type="subcellular location">
    <subcellularLocation>
        <location evidence="1">Secreted</location>
    </subcellularLocation>
</comment>
<gene>
    <name evidence="4" type="ORF">GGR95_002012</name>
</gene>
<dbReference type="Proteomes" id="UP000530268">
    <property type="component" value="Unassembled WGS sequence"/>
</dbReference>
<feature type="compositionally biased region" description="Basic and acidic residues" evidence="3">
    <location>
        <begin position="97"/>
        <end position="107"/>
    </location>
</feature>
<accession>A0A7W6H0R8</accession>